<evidence type="ECO:0000313" key="4">
    <source>
        <dbReference type="WBParaSite" id="SBAD_0001157801-mRNA-1"/>
    </source>
</evidence>
<dbReference type="EMBL" id="UZAM01015233">
    <property type="protein sequence ID" value="VDP37907.1"/>
    <property type="molecule type" value="Genomic_DNA"/>
</dbReference>
<reference evidence="4" key="1">
    <citation type="submission" date="2016-06" db="UniProtKB">
        <authorList>
            <consortium name="WormBaseParasite"/>
        </authorList>
    </citation>
    <scope>IDENTIFICATION</scope>
</reference>
<feature type="region of interest" description="Disordered" evidence="1">
    <location>
        <begin position="1"/>
        <end position="37"/>
    </location>
</feature>
<dbReference type="WBParaSite" id="SBAD_0001157801-mRNA-1">
    <property type="protein sequence ID" value="SBAD_0001157801-mRNA-1"/>
    <property type="gene ID" value="SBAD_0001157801"/>
</dbReference>
<dbReference type="AlphaFoldDB" id="A0A183J5Q0"/>
<sequence length="156" mass="16493">MIDQSNRAGRSPVVNVFKSRRRKSSGQSPGPSPSNVGKLHIADMANYYRPLNAYSPDSSMAPYMTNAGADLYARAGMLPGTGLNPHNPYGGMTAHSQLGPAGTIPGQAMLIPGHPHAMMMAHHAASAVYPHQTAQAWGHIDPTLALNPHAMMDASI</sequence>
<evidence type="ECO:0000313" key="3">
    <source>
        <dbReference type="Proteomes" id="UP000270296"/>
    </source>
</evidence>
<name>A0A183J5Q0_9BILA</name>
<protein>
    <submittedName>
        <fullName evidence="4">Hepatocyte nuclear factor 3-beta</fullName>
    </submittedName>
</protein>
<evidence type="ECO:0000313" key="2">
    <source>
        <dbReference type="EMBL" id="VDP37907.1"/>
    </source>
</evidence>
<dbReference type="OrthoDB" id="5919845at2759"/>
<gene>
    <name evidence="2" type="ORF">SBAD_LOCUS11198</name>
</gene>
<reference evidence="2 3" key="2">
    <citation type="submission" date="2018-11" db="EMBL/GenBank/DDBJ databases">
        <authorList>
            <consortium name="Pathogen Informatics"/>
        </authorList>
    </citation>
    <scope>NUCLEOTIDE SEQUENCE [LARGE SCALE GENOMIC DNA]</scope>
</reference>
<accession>A0A183J5Q0</accession>
<organism evidence="4">
    <name type="scientific">Soboliphyme baturini</name>
    <dbReference type="NCBI Taxonomy" id="241478"/>
    <lineage>
        <taxon>Eukaryota</taxon>
        <taxon>Metazoa</taxon>
        <taxon>Ecdysozoa</taxon>
        <taxon>Nematoda</taxon>
        <taxon>Enoplea</taxon>
        <taxon>Dorylaimia</taxon>
        <taxon>Dioctophymatida</taxon>
        <taxon>Dioctophymatoidea</taxon>
        <taxon>Soboliphymatidae</taxon>
        <taxon>Soboliphyme</taxon>
    </lineage>
</organism>
<evidence type="ECO:0000256" key="1">
    <source>
        <dbReference type="SAM" id="MobiDB-lite"/>
    </source>
</evidence>
<dbReference type="Proteomes" id="UP000270296">
    <property type="component" value="Unassembled WGS sequence"/>
</dbReference>
<keyword evidence="3" id="KW-1185">Reference proteome</keyword>
<proteinExistence type="predicted"/>